<keyword evidence="1" id="KW-0808">Transferase</keyword>
<proteinExistence type="predicted"/>
<sequence>MAALLQKSGGRPNKPSIHIISIAMKTSIMHPEVSVIVPTLDEESYLERTLASIATQNTNTSYELIIADGASTDEGMSIAERYTDVIIQCEEKGIGAGRHCGAKHARGRYLMFIDADTILPCYYIAWLCDRFADRDLVAFSASFRFSEQSQSAKLAEKVTNQYLTMRDKVLEPTLPGFNTCVRKDAYFEIGGYQNVPLEDIEFSRRISQIGKIRYFDDVVVITSPRRLDGMGLLGTLYYYTQLDLGRAIDGSMIDKISKKLGIADLRDYVGIR</sequence>
<organism evidence="1 2">
    <name type="scientific">Candidatus Methanogaster sp</name>
    <dbReference type="NCBI Taxonomy" id="3386292"/>
    <lineage>
        <taxon>Archaea</taxon>
        <taxon>Methanobacteriati</taxon>
        <taxon>Methanobacteriota</taxon>
        <taxon>Stenosarchaea group</taxon>
        <taxon>Methanomicrobia</taxon>
        <taxon>Methanosarcinales</taxon>
        <taxon>ANME-2 cluster</taxon>
        <taxon>Candidatus Methanogasteraceae</taxon>
        <taxon>Candidatus Methanogaster</taxon>
    </lineage>
</organism>
<accession>A0AC61L1H5</accession>
<gene>
    <name evidence="1" type="ORF">C4B59_10745</name>
</gene>
<dbReference type="Proteomes" id="UP000248329">
    <property type="component" value="Unassembled WGS sequence"/>
</dbReference>
<evidence type="ECO:0000313" key="1">
    <source>
        <dbReference type="EMBL" id="PXF59772.1"/>
    </source>
</evidence>
<comment type="caution">
    <text evidence="1">The sequence shown here is derived from an EMBL/GenBank/DDBJ whole genome shotgun (WGS) entry which is preliminary data.</text>
</comment>
<reference evidence="1" key="1">
    <citation type="submission" date="2018-01" db="EMBL/GenBank/DDBJ databases">
        <authorList>
            <person name="Krukenberg V."/>
        </authorList>
    </citation>
    <scope>NUCLEOTIDE SEQUENCE</scope>
    <source>
        <strain evidence="1">E20ANME2</strain>
    </source>
</reference>
<evidence type="ECO:0000313" key="2">
    <source>
        <dbReference type="Proteomes" id="UP000248329"/>
    </source>
</evidence>
<protein>
    <submittedName>
        <fullName evidence="1">Glycosyl transferase</fullName>
    </submittedName>
</protein>
<dbReference type="EMBL" id="PQXF01000022">
    <property type="protein sequence ID" value="PXF59772.1"/>
    <property type="molecule type" value="Genomic_DNA"/>
</dbReference>
<name>A0AC61L1H5_9EURY</name>